<evidence type="ECO:0000256" key="2">
    <source>
        <dbReference type="SAM" id="SignalP"/>
    </source>
</evidence>
<organism evidence="3 4">
    <name type="scientific">Ilyobacter polytropus (strain ATCC 51220 / DSM 2926 / LMG 16218 / CuHBu1)</name>
    <dbReference type="NCBI Taxonomy" id="572544"/>
    <lineage>
        <taxon>Bacteria</taxon>
        <taxon>Fusobacteriati</taxon>
        <taxon>Fusobacteriota</taxon>
        <taxon>Fusobacteriia</taxon>
        <taxon>Fusobacteriales</taxon>
        <taxon>Fusobacteriaceae</taxon>
        <taxon>Ilyobacter</taxon>
    </lineage>
</organism>
<evidence type="ECO:0000313" key="3">
    <source>
        <dbReference type="EMBL" id="ADO81980.1"/>
    </source>
</evidence>
<evidence type="ECO:0000256" key="1">
    <source>
        <dbReference type="SAM" id="Phobius"/>
    </source>
</evidence>
<dbReference type="RefSeq" id="WP_013386651.1">
    <property type="nucleotide sequence ID" value="NC_014632.1"/>
</dbReference>
<evidence type="ECO:0008006" key="5">
    <source>
        <dbReference type="Google" id="ProtNLM"/>
    </source>
</evidence>
<keyword evidence="1" id="KW-0472">Membrane</keyword>
<dbReference type="AlphaFoldDB" id="E3H884"/>
<dbReference type="OrthoDB" id="88355at2"/>
<accession>E3H884</accession>
<name>E3H884_ILYPC</name>
<dbReference type="Proteomes" id="UP000006875">
    <property type="component" value="Chromosome"/>
</dbReference>
<dbReference type="EMBL" id="CP002281">
    <property type="protein sequence ID" value="ADO81980.1"/>
    <property type="molecule type" value="Genomic_DNA"/>
</dbReference>
<feature type="signal peptide" evidence="2">
    <location>
        <begin position="1"/>
        <end position="19"/>
    </location>
</feature>
<feature type="chain" id="PRO_5003170743" description="TPM domain-containing protein" evidence="2">
    <location>
        <begin position="20"/>
        <end position="186"/>
    </location>
</feature>
<dbReference type="STRING" id="572544.Ilyop_0191"/>
<protein>
    <recommendedName>
        <fullName evidence="5">TPM domain-containing protein</fullName>
    </recommendedName>
</protein>
<feature type="transmembrane region" description="Helical" evidence="1">
    <location>
        <begin position="153"/>
        <end position="170"/>
    </location>
</feature>
<keyword evidence="1" id="KW-0812">Transmembrane</keyword>
<gene>
    <name evidence="3" type="ordered locus">Ilyop_0191</name>
</gene>
<keyword evidence="1" id="KW-1133">Transmembrane helix</keyword>
<keyword evidence="2" id="KW-0732">Signal</keyword>
<sequence>MRKKILVLFILILSVVSFSQITDNLGSFSDEETKRIETKMEEISKNSELDLYINTYKAGENTQLKVLEKSVIIDMVKVDNEHLNVKLSFSQDIDISSYQEELENVLGNLGNLITEGENEKYTLELLNSLEDIFKRMGEDKEIQKEKFSKRGNLNGVFLFLVFLGIGVFVGKNKKVREFFSKIIKNR</sequence>
<dbReference type="KEGG" id="ipo:Ilyop_0191"/>
<reference evidence="3 4" key="1">
    <citation type="journal article" date="2010" name="Stand. Genomic Sci.">
        <title>Complete genome sequence of Ilyobacter polytropus type strain (CuHbu1).</title>
        <authorList>
            <person name="Sikorski J."/>
            <person name="Chertkov O."/>
            <person name="Lapidus A."/>
            <person name="Nolan M."/>
            <person name="Lucas S."/>
            <person name="Del Rio T.G."/>
            <person name="Tice H."/>
            <person name="Cheng J.F."/>
            <person name="Tapia R."/>
            <person name="Han C."/>
            <person name="Goodwin L."/>
            <person name="Pitluck S."/>
            <person name="Liolios K."/>
            <person name="Ivanova N."/>
            <person name="Mavromatis K."/>
            <person name="Mikhailova N."/>
            <person name="Pati A."/>
            <person name="Chen A."/>
            <person name="Palaniappan K."/>
            <person name="Land M."/>
            <person name="Hauser L."/>
            <person name="Chang Y.J."/>
            <person name="Jeffries C.D."/>
            <person name="Brambilla E."/>
            <person name="Yasawong M."/>
            <person name="Rohde M."/>
            <person name="Pukall R."/>
            <person name="Spring S."/>
            <person name="Goker M."/>
            <person name="Woyke T."/>
            <person name="Bristow J."/>
            <person name="Eisen J.A."/>
            <person name="Markowitz V."/>
            <person name="Hugenholtz P."/>
            <person name="Kyrpides N.C."/>
            <person name="Klenk H.P."/>
        </authorList>
    </citation>
    <scope>NUCLEOTIDE SEQUENCE [LARGE SCALE GENOMIC DNA]</scope>
    <source>
        <strain evidence="4">ATCC 51220 / DSM 2926 / LMG 16218 / CuHBu1</strain>
    </source>
</reference>
<keyword evidence="4" id="KW-1185">Reference proteome</keyword>
<proteinExistence type="predicted"/>
<evidence type="ECO:0000313" key="4">
    <source>
        <dbReference type="Proteomes" id="UP000006875"/>
    </source>
</evidence>
<dbReference type="HOGENOM" id="CLU_1432650_0_0_0"/>